<evidence type="ECO:0000256" key="1">
    <source>
        <dbReference type="SAM" id="Phobius"/>
    </source>
</evidence>
<comment type="caution">
    <text evidence="2">The sequence shown here is derived from an EMBL/GenBank/DDBJ whole genome shotgun (WGS) entry which is preliminary data.</text>
</comment>
<reference evidence="2" key="1">
    <citation type="submission" date="2020-05" db="EMBL/GenBank/DDBJ databases">
        <authorList>
            <person name="Rincon C."/>
            <person name="Sanders R I."/>
            <person name="Robbins C."/>
            <person name="Chaturvedi A."/>
        </authorList>
    </citation>
    <scope>NUCLEOTIDE SEQUENCE</scope>
    <source>
        <strain evidence="2">CHB12</strain>
    </source>
</reference>
<proteinExistence type="predicted"/>
<feature type="transmembrane region" description="Helical" evidence="1">
    <location>
        <begin position="12"/>
        <end position="29"/>
    </location>
</feature>
<protein>
    <submittedName>
        <fullName evidence="2">Uncharacterized protein</fullName>
    </submittedName>
</protein>
<accession>A0A915ZLJ9</accession>
<keyword evidence="1" id="KW-0812">Transmembrane</keyword>
<dbReference type="OrthoDB" id="10347067at2759"/>
<dbReference type="Proteomes" id="UP000684084">
    <property type="component" value="Unassembled WGS sequence"/>
</dbReference>
<keyword evidence="1" id="KW-0472">Membrane</keyword>
<sequence>MIFFLLKKILHLFYVFFFIIIIHLIIIASERKIRSWNFRTENTDRDGTIRNRRYRLKQNNTSYSILSELNIFSKPDKTRPDRSIITISFS</sequence>
<keyword evidence="1" id="KW-1133">Transmembrane helix</keyword>
<evidence type="ECO:0000313" key="3">
    <source>
        <dbReference type="Proteomes" id="UP000684084"/>
    </source>
</evidence>
<dbReference type="AlphaFoldDB" id="A0A915ZLJ9"/>
<name>A0A915ZLJ9_9GLOM</name>
<organism evidence="2 3">
    <name type="scientific">Rhizophagus irregularis</name>
    <dbReference type="NCBI Taxonomy" id="588596"/>
    <lineage>
        <taxon>Eukaryota</taxon>
        <taxon>Fungi</taxon>
        <taxon>Fungi incertae sedis</taxon>
        <taxon>Mucoromycota</taxon>
        <taxon>Glomeromycotina</taxon>
        <taxon>Glomeromycetes</taxon>
        <taxon>Glomerales</taxon>
        <taxon>Glomeraceae</taxon>
        <taxon>Rhizophagus</taxon>
    </lineage>
</organism>
<dbReference type="EMBL" id="CAGKOT010000040">
    <property type="protein sequence ID" value="CAB5379386.1"/>
    <property type="molecule type" value="Genomic_DNA"/>
</dbReference>
<gene>
    <name evidence="2" type="ORF">CHRIB12_LOCUS16608</name>
</gene>
<evidence type="ECO:0000313" key="2">
    <source>
        <dbReference type="EMBL" id="CAB5379386.1"/>
    </source>
</evidence>